<feature type="domain" description="FAD/NAD(P)-binding" evidence="3">
    <location>
        <begin position="8"/>
        <end position="286"/>
    </location>
</feature>
<protein>
    <submittedName>
        <fullName evidence="4">NAD(P)/FAD-dependent oxidoreductase</fullName>
    </submittedName>
</protein>
<dbReference type="InterPro" id="IPR023753">
    <property type="entry name" value="FAD/NAD-binding_dom"/>
</dbReference>
<dbReference type="EMBL" id="JAODOP010000004">
    <property type="protein sequence ID" value="MEF3833232.1"/>
    <property type="molecule type" value="Genomic_DNA"/>
</dbReference>
<dbReference type="SUPFAM" id="SSF51905">
    <property type="entry name" value="FAD/NAD(P)-binding domain"/>
    <property type="match status" value="1"/>
</dbReference>
<dbReference type="Gene3D" id="3.50.50.60">
    <property type="entry name" value="FAD/NAD(P)-binding domain"/>
    <property type="match status" value="2"/>
</dbReference>
<dbReference type="Pfam" id="PF07992">
    <property type="entry name" value="Pyr_redox_2"/>
    <property type="match status" value="1"/>
</dbReference>
<dbReference type="PRINTS" id="PR00469">
    <property type="entry name" value="PNDRDTASEII"/>
</dbReference>
<sequence>MTENKDFDAIIIGGSYAGLSAALALGRSLRKTLIIDSGKPCNRQTPHSQNFLTNDGKTPKEVSSIARQQVEKYKTVSFYDGLAIAGTKTKNGFEITTQSKKTFTSKKLVIATGIKDILPGISGFSECWGVSIIHCPYCHGYEVRNEKTGILGNGDYGFEFSKMINNWTKDLTLFTNGKSTLTEEQTKKLTKHNIKIIETEIDRFEHKNGHLENILFKNGTKHSIKAVYSKIPFIQHSDIPFQLGCEMTEQGYIEVDDFQKTNVYGIYACGDNTTPMRSVANAVYAGNISGVVINKEMIEEEFE</sequence>
<comment type="caution">
    <text evidence="4">The sequence shown here is derived from an EMBL/GenBank/DDBJ whole genome shotgun (WGS) entry which is preliminary data.</text>
</comment>
<organism evidence="4 5">
    <name type="scientific">Flavivirga spongiicola</name>
    <dbReference type="NCBI Taxonomy" id="421621"/>
    <lineage>
        <taxon>Bacteria</taxon>
        <taxon>Pseudomonadati</taxon>
        <taxon>Bacteroidota</taxon>
        <taxon>Flavobacteriia</taxon>
        <taxon>Flavobacteriales</taxon>
        <taxon>Flavobacteriaceae</taxon>
        <taxon>Flavivirga</taxon>
    </lineage>
</organism>
<dbReference type="PRINTS" id="PR00368">
    <property type="entry name" value="FADPNR"/>
</dbReference>
<evidence type="ECO:0000259" key="3">
    <source>
        <dbReference type="Pfam" id="PF07992"/>
    </source>
</evidence>
<dbReference type="PANTHER" id="PTHR48105">
    <property type="entry name" value="THIOREDOXIN REDUCTASE 1-RELATED-RELATED"/>
    <property type="match status" value="1"/>
</dbReference>
<proteinExistence type="predicted"/>
<dbReference type="InterPro" id="IPR050097">
    <property type="entry name" value="Ferredoxin-NADP_redctase_2"/>
</dbReference>
<reference evidence="4 5" key="1">
    <citation type="submission" date="2022-09" db="EMBL/GenBank/DDBJ databases">
        <title>Genome sequencing of Flavivirga sp. MEBiC05379.</title>
        <authorList>
            <person name="Oh H.-M."/>
            <person name="Kwon K.K."/>
            <person name="Park M.J."/>
            <person name="Yang S.-H."/>
        </authorList>
    </citation>
    <scope>NUCLEOTIDE SEQUENCE [LARGE SCALE GENOMIC DNA]</scope>
    <source>
        <strain evidence="4 5">MEBiC05379</strain>
    </source>
</reference>
<keyword evidence="2" id="KW-0560">Oxidoreductase</keyword>
<dbReference type="Proteomes" id="UP001337305">
    <property type="component" value="Unassembled WGS sequence"/>
</dbReference>
<dbReference type="RefSeq" id="WP_303305580.1">
    <property type="nucleotide sequence ID" value="NZ_JAODOP010000004.1"/>
</dbReference>
<name>A0ABU7XTM6_9FLAO</name>
<dbReference type="InterPro" id="IPR036188">
    <property type="entry name" value="FAD/NAD-bd_sf"/>
</dbReference>
<keyword evidence="1" id="KW-0285">Flavoprotein</keyword>
<accession>A0ABU7XTM6</accession>
<evidence type="ECO:0000313" key="5">
    <source>
        <dbReference type="Proteomes" id="UP001337305"/>
    </source>
</evidence>
<gene>
    <name evidence="4" type="ORF">N1F79_08820</name>
</gene>
<keyword evidence="5" id="KW-1185">Reference proteome</keyword>
<evidence type="ECO:0000313" key="4">
    <source>
        <dbReference type="EMBL" id="MEF3833232.1"/>
    </source>
</evidence>
<evidence type="ECO:0000256" key="1">
    <source>
        <dbReference type="ARBA" id="ARBA00022630"/>
    </source>
</evidence>
<evidence type="ECO:0000256" key="2">
    <source>
        <dbReference type="ARBA" id="ARBA00023002"/>
    </source>
</evidence>